<accession>A0ABY4AI97</accession>
<feature type="binding site" evidence="14 15">
    <location>
        <position position="103"/>
    </location>
    <ligand>
        <name>a divalent metal cation</name>
        <dbReference type="ChEBI" id="CHEBI:60240"/>
    </ligand>
</feature>
<gene>
    <name evidence="14 18" type="primary">rnhB</name>
    <name evidence="18" type="ORF">DHf2319_07610</name>
</gene>
<dbReference type="InterPro" id="IPR012337">
    <property type="entry name" value="RNaseH-like_sf"/>
</dbReference>
<evidence type="ECO:0000256" key="1">
    <source>
        <dbReference type="ARBA" id="ARBA00000077"/>
    </source>
</evidence>
<comment type="subcellular location">
    <subcellularLocation>
        <location evidence="4 14">Cytoplasm</location>
    </subcellularLocation>
</comment>
<protein>
    <recommendedName>
        <fullName evidence="7 14">Ribonuclease HII</fullName>
        <shortName evidence="14">RNase HII</shortName>
        <ecNumber evidence="6 14">3.1.26.4</ecNumber>
    </recommendedName>
</protein>
<dbReference type="InterPro" id="IPR024567">
    <property type="entry name" value="RNase_HII/HIII_dom"/>
</dbReference>
<evidence type="ECO:0000256" key="2">
    <source>
        <dbReference type="ARBA" id="ARBA00001946"/>
    </source>
</evidence>
<dbReference type="HAMAP" id="MF_00052_B">
    <property type="entry name" value="RNase_HII_B"/>
    <property type="match status" value="1"/>
</dbReference>
<evidence type="ECO:0000256" key="15">
    <source>
        <dbReference type="PROSITE-ProRule" id="PRU01319"/>
    </source>
</evidence>
<comment type="function">
    <text evidence="3 14 16">Endonuclease that specifically degrades the RNA of RNA-DNA hybrids.</text>
</comment>
<dbReference type="PROSITE" id="PS51975">
    <property type="entry name" value="RNASE_H_2"/>
    <property type="match status" value="1"/>
</dbReference>
<dbReference type="EC" id="3.1.26.4" evidence="6 14"/>
<evidence type="ECO:0000256" key="12">
    <source>
        <dbReference type="ARBA" id="ARBA00022801"/>
    </source>
</evidence>
<dbReference type="NCBIfam" id="NF000596">
    <property type="entry name" value="PRK00015.1-4"/>
    <property type="match status" value="1"/>
</dbReference>
<dbReference type="InterPro" id="IPR001352">
    <property type="entry name" value="RNase_HII/HIII"/>
</dbReference>
<dbReference type="PANTHER" id="PTHR10954:SF18">
    <property type="entry name" value="RIBONUCLEASE HII"/>
    <property type="match status" value="1"/>
</dbReference>
<comment type="similarity">
    <text evidence="5 14 16">Belongs to the RNase HII family.</text>
</comment>
<sequence>MNQVILVAGVDEAGRGPLAGDVYASAVILDPGRVIEGLTDSKKLTERRRDQLAMTIRERAMAWAIGSASVEEIDQMNILQATMLAMQRAVSGLGQVPDEVLIDGNRTPKLDVPTRAIVKGDLTEPAISAASILAKTARDAALLELHEQYPLYGFDQHKGYGTALHLERLRQYGPCPAHRRSFAPVRECLSI</sequence>
<keyword evidence="19" id="KW-1185">Reference proteome</keyword>
<comment type="cofactor">
    <cofactor evidence="14 15">
        <name>Mn(2+)</name>
        <dbReference type="ChEBI" id="CHEBI:29035"/>
    </cofactor>
    <cofactor evidence="14 15">
        <name>Mg(2+)</name>
        <dbReference type="ChEBI" id="CHEBI:18420"/>
    </cofactor>
    <text evidence="14 15">Manganese or magnesium. Binds 1 divalent metal ion per monomer in the absence of substrate. May bind a second metal ion after substrate binding.</text>
</comment>
<evidence type="ECO:0000313" key="18">
    <source>
        <dbReference type="EMBL" id="UOD49361.1"/>
    </source>
</evidence>
<reference evidence="18 19" key="1">
    <citation type="submission" date="2020-11" db="EMBL/GenBank/DDBJ databases">
        <title>Algicoccus daihaiensis sp.nov., isolated from Daihai Lake in Inner Mongolia.</title>
        <authorList>
            <person name="Kai J."/>
        </authorList>
    </citation>
    <scope>NUCLEOTIDE SEQUENCE [LARGE SCALE GENOMIC DNA]</scope>
    <source>
        <strain evidence="19">f23</strain>
    </source>
</reference>
<evidence type="ECO:0000256" key="7">
    <source>
        <dbReference type="ARBA" id="ARBA00019179"/>
    </source>
</evidence>
<evidence type="ECO:0000256" key="8">
    <source>
        <dbReference type="ARBA" id="ARBA00022490"/>
    </source>
</evidence>
<proteinExistence type="inferred from homology"/>
<dbReference type="EMBL" id="CP063982">
    <property type="protein sequence ID" value="UOD49361.1"/>
    <property type="molecule type" value="Genomic_DNA"/>
</dbReference>
<evidence type="ECO:0000256" key="14">
    <source>
        <dbReference type="HAMAP-Rule" id="MF_00052"/>
    </source>
</evidence>
<evidence type="ECO:0000256" key="16">
    <source>
        <dbReference type="RuleBase" id="RU003515"/>
    </source>
</evidence>
<keyword evidence="13 14" id="KW-0464">Manganese</keyword>
<organism evidence="18 19">
    <name type="scientific">Orrella daihaiensis</name>
    <dbReference type="NCBI Taxonomy" id="2782176"/>
    <lineage>
        <taxon>Bacteria</taxon>
        <taxon>Pseudomonadati</taxon>
        <taxon>Pseudomonadota</taxon>
        <taxon>Betaproteobacteria</taxon>
        <taxon>Burkholderiales</taxon>
        <taxon>Alcaligenaceae</taxon>
        <taxon>Orrella</taxon>
    </lineage>
</organism>
<feature type="binding site" evidence="14 15">
    <location>
        <position position="11"/>
    </location>
    <ligand>
        <name>a divalent metal cation</name>
        <dbReference type="ChEBI" id="CHEBI:60240"/>
    </ligand>
</feature>
<feature type="domain" description="RNase H type-2" evidence="17">
    <location>
        <begin position="5"/>
        <end position="191"/>
    </location>
</feature>
<evidence type="ECO:0000259" key="17">
    <source>
        <dbReference type="PROSITE" id="PS51975"/>
    </source>
</evidence>
<dbReference type="RefSeq" id="WP_243477521.1">
    <property type="nucleotide sequence ID" value="NZ_CP063982.1"/>
</dbReference>
<keyword evidence="12 14" id="KW-0378">Hydrolase</keyword>
<dbReference type="Gene3D" id="3.30.420.10">
    <property type="entry name" value="Ribonuclease H-like superfamily/Ribonuclease H"/>
    <property type="match status" value="1"/>
</dbReference>
<evidence type="ECO:0000256" key="6">
    <source>
        <dbReference type="ARBA" id="ARBA00012180"/>
    </source>
</evidence>
<feature type="binding site" evidence="14 15">
    <location>
        <position position="12"/>
    </location>
    <ligand>
        <name>a divalent metal cation</name>
        <dbReference type="ChEBI" id="CHEBI:60240"/>
    </ligand>
</feature>
<name>A0ABY4AI97_9BURK</name>
<dbReference type="InterPro" id="IPR022898">
    <property type="entry name" value="RNase_HII"/>
</dbReference>
<dbReference type="CDD" id="cd07182">
    <property type="entry name" value="RNase_HII_bacteria_HII_like"/>
    <property type="match status" value="1"/>
</dbReference>
<keyword evidence="9 14" id="KW-0540">Nuclease</keyword>
<evidence type="ECO:0000256" key="9">
    <source>
        <dbReference type="ARBA" id="ARBA00022722"/>
    </source>
</evidence>
<comment type="catalytic activity">
    <reaction evidence="1 14 15 16">
        <text>Endonucleolytic cleavage to 5'-phosphomonoester.</text>
        <dbReference type="EC" id="3.1.26.4"/>
    </reaction>
</comment>
<dbReference type="GO" id="GO:0004523">
    <property type="term" value="F:RNA-DNA hybrid ribonuclease activity"/>
    <property type="evidence" value="ECO:0007669"/>
    <property type="project" value="UniProtKB-EC"/>
</dbReference>
<keyword evidence="10 14" id="KW-0479">Metal-binding</keyword>
<dbReference type="SUPFAM" id="SSF53098">
    <property type="entry name" value="Ribonuclease H-like"/>
    <property type="match status" value="1"/>
</dbReference>
<dbReference type="Pfam" id="PF01351">
    <property type="entry name" value="RNase_HII"/>
    <property type="match status" value="1"/>
</dbReference>
<evidence type="ECO:0000256" key="11">
    <source>
        <dbReference type="ARBA" id="ARBA00022759"/>
    </source>
</evidence>
<evidence type="ECO:0000256" key="3">
    <source>
        <dbReference type="ARBA" id="ARBA00004065"/>
    </source>
</evidence>
<keyword evidence="11 14" id="KW-0255">Endonuclease</keyword>
<dbReference type="InterPro" id="IPR036397">
    <property type="entry name" value="RNaseH_sf"/>
</dbReference>
<dbReference type="NCBIfam" id="NF000595">
    <property type="entry name" value="PRK00015.1-3"/>
    <property type="match status" value="1"/>
</dbReference>
<comment type="cofactor">
    <cofactor evidence="2">
        <name>Mg(2+)</name>
        <dbReference type="ChEBI" id="CHEBI:18420"/>
    </cofactor>
</comment>
<dbReference type="Proteomes" id="UP000831607">
    <property type="component" value="Chromosome"/>
</dbReference>
<evidence type="ECO:0000256" key="10">
    <source>
        <dbReference type="ARBA" id="ARBA00022723"/>
    </source>
</evidence>
<keyword evidence="8 14" id="KW-0963">Cytoplasm</keyword>
<evidence type="ECO:0000256" key="13">
    <source>
        <dbReference type="ARBA" id="ARBA00023211"/>
    </source>
</evidence>
<evidence type="ECO:0000313" key="19">
    <source>
        <dbReference type="Proteomes" id="UP000831607"/>
    </source>
</evidence>
<dbReference type="PANTHER" id="PTHR10954">
    <property type="entry name" value="RIBONUCLEASE H2 SUBUNIT A"/>
    <property type="match status" value="1"/>
</dbReference>
<evidence type="ECO:0000256" key="4">
    <source>
        <dbReference type="ARBA" id="ARBA00004496"/>
    </source>
</evidence>
<evidence type="ECO:0000256" key="5">
    <source>
        <dbReference type="ARBA" id="ARBA00007383"/>
    </source>
</evidence>